<proteinExistence type="inferred from homology"/>
<dbReference type="InterPro" id="IPR001509">
    <property type="entry name" value="Epimerase_deHydtase"/>
</dbReference>
<dbReference type="EMBL" id="JOKG01000001">
    <property type="protein sequence ID" value="KEQ15489.1"/>
    <property type="molecule type" value="Genomic_DNA"/>
</dbReference>
<evidence type="ECO:0000313" key="4">
    <source>
        <dbReference type="EMBL" id="KEQ15489.1"/>
    </source>
</evidence>
<dbReference type="InterPro" id="IPR036291">
    <property type="entry name" value="NAD(P)-bd_dom_sf"/>
</dbReference>
<dbReference type="PANTHER" id="PTHR43000">
    <property type="entry name" value="DTDP-D-GLUCOSE 4,6-DEHYDRATASE-RELATED"/>
    <property type="match status" value="1"/>
</dbReference>
<dbReference type="Gene3D" id="3.40.50.720">
    <property type="entry name" value="NAD(P)-binding Rossmann-like Domain"/>
    <property type="match status" value="1"/>
</dbReference>
<evidence type="ECO:0000256" key="1">
    <source>
        <dbReference type="ARBA" id="ARBA00005125"/>
    </source>
</evidence>
<dbReference type="SUPFAM" id="SSF51735">
    <property type="entry name" value="NAD(P)-binding Rossmann-fold domains"/>
    <property type="match status" value="1"/>
</dbReference>
<reference evidence="4 5" key="1">
    <citation type="submission" date="2014-06" db="EMBL/GenBank/DDBJ databases">
        <title>Whole Genome Sequences of Three Symbiotic Endozoicomonas Bacteria.</title>
        <authorList>
            <person name="Neave M.J."/>
            <person name="Apprill A."/>
            <person name="Voolstra C.R."/>
        </authorList>
    </citation>
    <scope>NUCLEOTIDE SEQUENCE [LARGE SCALE GENOMIC DNA]</scope>
    <source>
        <strain evidence="4 5">LMG 24815</strain>
    </source>
</reference>
<comment type="similarity">
    <text evidence="2">Belongs to the NAD(P)-dependent epimerase/dehydratase family.</text>
</comment>
<comment type="caution">
    <text evidence="4">The sequence shown here is derived from an EMBL/GenBank/DDBJ whole genome shotgun (WGS) entry which is preliminary data.</text>
</comment>
<name>A0A081NAL6_9GAMM</name>
<dbReference type="AlphaFoldDB" id="A0A081NAL6"/>
<protein>
    <submittedName>
        <fullName evidence="4">GDP-6-deoxy-D-lyxo-4-hexulose reductase</fullName>
    </submittedName>
</protein>
<dbReference type="Proteomes" id="UP000028006">
    <property type="component" value="Unassembled WGS sequence"/>
</dbReference>
<comment type="pathway">
    <text evidence="1">Bacterial outer membrane biogenesis; LPS O-antigen biosynthesis.</text>
</comment>
<sequence length="297" mass="32786">MPSVLITGLRGFTGRFLAAELEASGHRVFGTVYGHEPCLLPGEYAVNLCNLEQVRNLVSEVKPDYVAHLAAVTFVAHDDADAMYRTNVVGTRNLLQALSESSKVPESILLTSSANIYGNAVVDPIDELTYPEPVNDYAISKLAMEYMARLWMDKLPLTIVRPFNYTGVGQSHNFLLPKIVSHFQRGERSIELGNIDISRDFSDVRMVASVYKCLLNGCYAGETFNVCSGVAASLVQILSMMADIAGYSISINVNPAFVRDNEIKILRGDNRKLLEAVGNIGTIPLRETLEWMYKEGQ</sequence>
<accession>A0A081NAL6</accession>
<keyword evidence="5" id="KW-1185">Reference proteome</keyword>
<feature type="domain" description="NAD-dependent epimerase/dehydratase" evidence="3">
    <location>
        <begin position="4"/>
        <end position="227"/>
    </location>
</feature>
<evidence type="ECO:0000313" key="5">
    <source>
        <dbReference type="Proteomes" id="UP000028006"/>
    </source>
</evidence>
<dbReference type="eggNOG" id="COG0451">
    <property type="taxonomic scope" value="Bacteria"/>
</dbReference>
<gene>
    <name evidence="4" type="ORF">GZ77_02310</name>
</gene>
<dbReference type="Gene3D" id="3.90.25.10">
    <property type="entry name" value="UDP-galactose 4-epimerase, domain 1"/>
    <property type="match status" value="1"/>
</dbReference>
<organism evidence="4 5">
    <name type="scientific">Endozoicomonas montiporae</name>
    <dbReference type="NCBI Taxonomy" id="1027273"/>
    <lineage>
        <taxon>Bacteria</taxon>
        <taxon>Pseudomonadati</taxon>
        <taxon>Pseudomonadota</taxon>
        <taxon>Gammaproteobacteria</taxon>
        <taxon>Oceanospirillales</taxon>
        <taxon>Endozoicomonadaceae</taxon>
        <taxon>Endozoicomonas</taxon>
    </lineage>
</organism>
<dbReference type="Pfam" id="PF01370">
    <property type="entry name" value="Epimerase"/>
    <property type="match status" value="1"/>
</dbReference>
<evidence type="ECO:0000259" key="3">
    <source>
        <dbReference type="Pfam" id="PF01370"/>
    </source>
</evidence>
<dbReference type="RefSeq" id="WP_034872769.1">
    <property type="nucleotide sequence ID" value="NZ_JOKG01000001.1"/>
</dbReference>
<evidence type="ECO:0000256" key="2">
    <source>
        <dbReference type="ARBA" id="ARBA00007637"/>
    </source>
</evidence>